<reference evidence="2" key="1">
    <citation type="submission" date="2020-01" db="EMBL/GenBank/DDBJ databases">
        <authorList>
            <person name="Meier V. D."/>
            <person name="Meier V D."/>
        </authorList>
    </citation>
    <scope>NUCLEOTIDE SEQUENCE</scope>
    <source>
        <strain evidence="2">HLG_WM_MAG_01</strain>
    </source>
</reference>
<organism evidence="2">
    <name type="scientific">uncultured Sulfurovum sp</name>
    <dbReference type="NCBI Taxonomy" id="269237"/>
    <lineage>
        <taxon>Bacteria</taxon>
        <taxon>Pseudomonadati</taxon>
        <taxon>Campylobacterota</taxon>
        <taxon>Epsilonproteobacteria</taxon>
        <taxon>Campylobacterales</taxon>
        <taxon>Sulfurovaceae</taxon>
        <taxon>Sulfurovum</taxon>
        <taxon>environmental samples</taxon>
    </lineage>
</organism>
<gene>
    <name evidence="2" type="ORF">HELGO_WM3004</name>
</gene>
<proteinExistence type="predicted"/>
<evidence type="ECO:0000313" key="2">
    <source>
        <dbReference type="EMBL" id="CAA6805485.1"/>
    </source>
</evidence>
<keyword evidence="1" id="KW-1277">Toxin-antitoxin system</keyword>
<dbReference type="Pfam" id="PF07362">
    <property type="entry name" value="CcdA"/>
    <property type="match status" value="1"/>
</dbReference>
<accession>A0A6S6SCR8</accession>
<dbReference type="EMBL" id="CACVAS010000036">
    <property type="protein sequence ID" value="CAA6805485.1"/>
    <property type="molecule type" value="Genomic_DNA"/>
</dbReference>
<dbReference type="InterPro" id="IPR009956">
    <property type="entry name" value="Post-segregation_anti-tox_CcdA"/>
</dbReference>
<protein>
    <submittedName>
        <fullName evidence="2">Uncharacterized protein</fullName>
    </submittedName>
</protein>
<evidence type="ECO:0000256" key="1">
    <source>
        <dbReference type="ARBA" id="ARBA00022649"/>
    </source>
</evidence>
<name>A0A6S6SCR8_9BACT</name>
<sequence>MKNVKKENSIKTEKVSTAKKVQEWLKEYKEAIDKQNERIQREGLFSDAYRRF</sequence>
<dbReference type="AlphaFoldDB" id="A0A6S6SCR8"/>